<protein>
    <recommendedName>
        <fullName evidence="6">FMN dependent NADH:quinone oxidoreductase</fullName>
        <ecNumber evidence="6">1.6.5.-</ecNumber>
    </recommendedName>
    <alternativeName>
        <fullName evidence="6">Azo-dye reductase</fullName>
    </alternativeName>
    <alternativeName>
        <fullName evidence="6">FMN-dependent NADH-azo compound oxidoreductase</fullName>
    </alternativeName>
    <alternativeName>
        <fullName evidence="6">FMN-dependent NADH-azoreductase</fullName>
        <ecNumber evidence="6">1.7.1.17</ecNumber>
    </alternativeName>
</protein>
<organism evidence="8 9">
    <name type="scientific">Amycolatopsis jiangsuensis</name>
    <dbReference type="NCBI Taxonomy" id="1181879"/>
    <lineage>
        <taxon>Bacteria</taxon>
        <taxon>Bacillati</taxon>
        <taxon>Actinomycetota</taxon>
        <taxon>Actinomycetes</taxon>
        <taxon>Pseudonocardiales</taxon>
        <taxon>Pseudonocardiaceae</taxon>
        <taxon>Amycolatopsis</taxon>
    </lineage>
</organism>
<dbReference type="InterPro" id="IPR029039">
    <property type="entry name" value="Flavoprotein-like_sf"/>
</dbReference>
<dbReference type="EC" id="1.6.5.-" evidence="6"/>
<accession>A0A840IVM9</accession>
<dbReference type="AlphaFoldDB" id="A0A840IVM9"/>
<evidence type="ECO:0000256" key="5">
    <source>
        <dbReference type="ARBA" id="ARBA00048542"/>
    </source>
</evidence>
<comment type="caution">
    <text evidence="6">Lacks conserved residue(s) required for the propagation of feature annotation.</text>
</comment>
<comment type="catalytic activity">
    <reaction evidence="5">
        <text>N,N-dimethyl-1,4-phenylenediamine + anthranilate + 2 NAD(+) = 2-(4-dimethylaminophenyl)diazenylbenzoate + 2 NADH + 2 H(+)</text>
        <dbReference type="Rhea" id="RHEA:55872"/>
        <dbReference type="ChEBI" id="CHEBI:15378"/>
        <dbReference type="ChEBI" id="CHEBI:15783"/>
        <dbReference type="ChEBI" id="CHEBI:16567"/>
        <dbReference type="ChEBI" id="CHEBI:57540"/>
        <dbReference type="ChEBI" id="CHEBI:57945"/>
        <dbReference type="ChEBI" id="CHEBI:71579"/>
        <dbReference type="EC" id="1.7.1.17"/>
    </reaction>
    <physiologicalReaction direction="right-to-left" evidence="5">
        <dbReference type="Rhea" id="RHEA:55874"/>
    </physiologicalReaction>
</comment>
<evidence type="ECO:0000259" key="7">
    <source>
        <dbReference type="Pfam" id="PF02525"/>
    </source>
</evidence>
<dbReference type="Pfam" id="PF02525">
    <property type="entry name" value="Flavodoxin_2"/>
    <property type="match status" value="1"/>
</dbReference>
<feature type="binding site" evidence="6">
    <location>
        <position position="10"/>
    </location>
    <ligand>
        <name>FMN</name>
        <dbReference type="ChEBI" id="CHEBI:58210"/>
    </ligand>
</feature>
<comment type="function">
    <text evidence="6">Also exhibits azoreductase activity. Catalyzes the reductive cleavage of the azo bond in aromatic azo compounds to the corresponding amines.</text>
</comment>
<dbReference type="RefSeq" id="WP_184780781.1">
    <property type="nucleotide sequence ID" value="NZ_JACHMG010000001.1"/>
</dbReference>
<comment type="subunit">
    <text evidence="6">Homodimer.</text>
</comment>
<dbReference type="GO" id="GO:0009055">
    <property type="term" value="F:electron transfer activity"/>
    <property type="evidence" value="ECO:0007669"/>
    <property type="project" value="UniProtKB-UniRule"/>
</dbReference>
<sequence>MAHLLHIDSSISGARSVTRKLTARAAAVWRAAHPGAPVTYRDLGADPLPHLDSETGLARFIPSAERTPAQAESVRLTEEVLAEVRAADTVLLGQPLYNYGPPSGVKSWIDHLVARGFSMDAETGEGLLGGRDFVVISARGGRYGLGSPRHGWDHAQTWLPCALSWVGMEARFVTVEMTAAAWVSEMTELRARAVESLAAAEREIDALWTPVTA</sequence>
<dbReference type="HAMAP" id="MF_01216">
    <property type="entry name" value="Azoreductase_type1"/>
    <property type="match status" value="1"/>
</dbReference>
<gene>
    <name evidence="6" type="primary">azoR</name>
    <name evidence="8" type="ORF">BJY18_003298</name>
</gene>
<evidence type="ECO:0000256" key="2">
    <source>
        <dbReference type="ARBA" id="ARBA00022643"/>
    </source>
</evidence>
<comment type="caution">
    <text evidence="8">The sequence shown here is derived from an EMBL/GenBank/DDBJ whole genome shotgun (WGS) entry which is preliminary data.</text>
</comment>
<evidence type="ECO:0000256" key="3">
    <source>
        <dbReference type="ARBA" id="ARBA00023002"/>
    </source>
</evidence>
<dbReference type="Proteomes" id="UP000581769">
    <property type="component" value="Unassembled WGS sequence"/>
</dbReference>
<dbReference type="InterPro" id="IPR023048">
    <property type="entry name" value="NADH:quinone_OxRdtase_FMN_depd"/>
</dbReference>
<dbReference type="EC" id="1.7.1.17" evidence="6"/>
<dbReference type="PANTHER" id="PTHR43741:SF4">
    <property type="entry name" value="FMN-DEPENDENT NADH:QUINONE OXIDOREDUCTASE"/>
    <property type="match status" value="1"/>
</dbReference>
<evidence type="ECO:0000256" key="1">
    <source>
        <dbReference type="ARBA" id="ARBA00022630"/>
    </source>
</evidence>
<comment type="function">
    <text evidence="6">Quinone reductase that provides resistance to thiol-specific stress caused by electrophilic quinones.</text>
</comment>
<dbReference type="PANTHER" id="PTHR43741">
    <property type="entry name" value="FMN-DEPENDENT NADH-AZOREDUCTASE 1"/>
    <property type="match status" value="1"/>
</dbReference>
<evidence type="ECO:0000313" key="8">
    <source>
        <dbReference type="EMBL" id="MBB4685813.1"/>
    </source>
</evidence>
<keyword evidence="9" id="KW-1185">Reference proteome</keyword>
<name>A0A840IVM9_9PSEU</name>
<dbReference type="Gene3D" id="3.40.50.360">
    <property type="match status" value="1"/>
</dbReference>
<feature type="domain" description="Flavodoxin-like fold" evidence="7">
    <location>
        <begin position="3"/>
        <end position="179"/>
    </location>
</feature>
<evidence type="ECO:0000256" key="6">
    <source>
        <dbReference type="HAMAP-Rule" id="MF_01216"/>
    </source>
</evidence>
<comment type="cofactor">
    <cofactor evidence="6">
        <name>FMN</name>
        <dbReference type="ChEBI" id="CHEBI:58210"/>
    </cofactor>
    <text evidence="6">Binds 1 FMN per subunit.</text>
</comment>
<comment type="similarity">
    <text evidence="6">Belongs to the azoreductase type 1 family.</text>
</comment>
<dbReference type="GO" id="GO:0010181">
    <property type="term" value="F:FMN binding"/>
    <property type="evidence" value="ECO:0007669"/>
    <property type="project" value="UniProtKB-UniRule"/>
</dbReference>
<dbReference type="InterPro" id="IPR003680">
    <property type="entry name" value="Flavodoxin_fold"/>
</dbReference>
<keyword evidence="4 6" id="KW-0520">NAD</keyword>
<keyword evidence="1 6" id="KW-0285">Flavoprotein</keyword>
<evidence type="ECO:0000313" key="9">
    <source>
        <dbReference type="Proteomes" id="UP000581769"/>
    </source>
</evidence>
<evidence type="ECO:0000256" key="4">
    <source>
        <dbReference type="ARBA" id="ARBA00023027"/>
    </source>
</evidence>
<dbReference type="InterPro" id="IPR050104">
    <property type="entry name" value="FMN-dep_NADH:Q_OxRdtase_AzoR1"/>
</dbReference>
<dbReference type="SUPFAM" id="SSF52218">
    <property type="entry name" value="Flavoproteins"/>
    <property type="match status" value="1"/>
</dbReference>
<proteinExistence type="inferred from homology"/>
<dbReference type="GO" id="GO:0016652">
    <property type="term" value="F:oxidoreductase activity, acting on NAD(P)H as acceptor"/>
    <property type="evidence" value="ECO:0007669"/>
    <property type="project" value="UniProtKB-UniRule"/>
</dbReference>
<keyword evidence="3 6" id="KW-0560">Oxidoreductase</keyword>
<keyword evidence="2 6" id="KW-0288">FMN</keyword>
<dbReference type="GO" id="GO:0016655">
    <property type="term" value="F:oxidoreductase activity, acting on NAD(P)H, quinone or similar compound as acceptor"/>
    <property type="evidence" value="ECO:0007669"/>
    <property type="project" value="InterPro"/>
</dbReference>
<reference evidence="8 9" key="1">
    <citation type="submission" date="2020-08" db="EMBL/GenBank/DDBJ databases">
        <title>Sequencing the genomes of 1000 actinobacteria strains.</title>
        <authorList>
            <person name="Klenk H.-P."/>
        </authorList>
    </citation>
    <scope>NUCLEOTIDE SEQUENCE [LARGE SCALE GENOMIC DNA]</scope>
    <source>
        <strain evidence="8 9">DSM 45859</strain>
    </source>
</reference>
<comment type="catalytic activity">
    <reaction evidence="6">
        <text>2 a quinone + NADH + H(+) = 2 a 1,4-benzosemiquinone + NAD(+)</text>
        <dbReference type="Rhea" id="RHEA:65952"/>
        <dbReference type="ChEBI" id="CHEBI:15378"/>
        <dbReference type="ChEBI" id="CHEBI:57540"/>
        <dbReference type="ChEBI" id="CHEBI:57945"/>
        <dbReference type="ChEBI" id="CHEBI:132124"/>
        <dbReference type="ChEBI" id="CHEBI:134225"/>
    </reaction>
</comment>
<dbReference type="EMBL" id="JACHMG010000001">
    <property type="protein sequence ID" value="MBB4685813.1"/>
    <property type="molecule type" value="Genomic_DNA"/>
</dbReference>